<dbReference type="PANTHER" id="PTHR35089">
    <property type="entry name" value="CHAPERONE PROTEIN SKP"/>
    <property type="match status" value="1"/>
</dbReference>
<protein>
    <submittedName>
        <fullName evidence="5">Molecular chaperone Skp</fullName>
    </submittedName>
</protein>
<proteinExistence type="inferred from homology"/>
<dbReference type="InterPro" id="IPR005632">
    <property type="entry name" value="Chaperone_Skp"/>
</dbReference>
<name>A0A1Y1CHE8_9BACT</name>
<dbReference type="EMBL" id="AP018042">
    <property type="protein sequence ID" value="BAX79442.1"/>
    <property type="molecule type" value="Genomic_DNA"/>
</dbReference>
<keyword evidence="4" id="KW-0812">Transmembrane</keyword>
<evidence type="ECO:0000313" key="5">
    <source>
        <dbReference type="EMBL" id="BAX79442.1"/>
    </source>
</evidence>
<accession>A0A1Y1CHE8</accession>
<reference evidence="5 6" key="1">
    <citation type="journal article" date="2018" name="Mar. Genomics">
        <title>Complete genome sequence of Marinifilaceae bacterium strain SPP2, isolated from the Antarctic marine sediment.</title>
        <authorList>
            <person name="Watanabe M."/>
            <person name="Kojima H."/>
            <person name="Fukui M."/>
        </authorList>
    </citation>
    <scope>NUCLEOTIDE SEQUENCE [LARGE SCALE GENOMIC DNA]</scope>
    <source>
        <strain evidence="5 6">SPP2</strain>
    </source>
</reference>
<evidence type="ECO:0000313" key="6">
    <source>
        <dbReference type="Proteomes" id="UP000218267"/>
    </source>
</evidence>
<keyword evidence="4" id="KW-1133">Transmembrane helix</keyword>
<gene>
    <name evidence="5" type="ORF">ALGA_1056</name>
</gene>
<evidence type="ECO:0000256" key="1">
    <source>
        <dbReference type="ARBA" id="ARBA00009091"/>
    </source>
</evidence>
<organism evidence="5 6">
    <name type="scientific">Labilibaculum antarcticum</name>
    <dbReference type="NCBI Taxonomy" id="1717717"/>
    <lineage>
        <taxon>Bacteria</taxon>
        <taxon>Pseudomonadati</taxon>
        <taxon>Bacteroidota</taxon>
        <taxon>Bacteroidia</taxon>
        <taxon>Marinilabiliales</taxon>
        <taxon>Marinifilaceae</taxon>
        <taxon>Labilibaculum</taxon>
    </lineage>
</organism>
<keyword evidence="2" id="KW-0732">Signal</keyword>
<dbReference type="GO" id="GO:0050821">
    <property type="term" value="P:protein stabilization"/>
    <property type="evidence" value="ECO:0007669"/>
    <property type="project" value="TreeGrafter"/>
</dbReference>
<dbReference type="PANTHER" id="PTHR35089:SF1">
    <property type="entry name" value="CHAPERONE PROTEIN SKP"/>
    <property type="match status" value="1"/>
</dbReference>
<feature type="transmembrane region" description="Helical" evidence="4">
    <location>
        <begin position="6"/>
        <end position="25"/>
    </location>
</feature>
<keyword evidence="4" id="KW-0472">Membrane</keyword>
<dbReference type="AlphaFoldDB" id="A0A1Y1CHE8"/>
<comment type="similarity">
    <text evidence="1">Belongs to the Skp family.</text>
</comment>
<feature type="coiled-coil region" evidence="3">
    <location>
        <begin position="66"/>
        <end position="125"/>
    </location>
</feature>
<sequence length="196" mass="22010">MKNLSIVLNAVLIVAVGILYVLHFSNSSADSKNLKSVAGEGAVVYINTDSLLTSYNFSRDLNEKFLKKQEDSRTDFNFKAQKLEKEAGEFQYKAQNGGFLSRERAEEAQRKLMAKQQNLQQLDRELSNKLMGEQQANSKRLFDSVTNYLKEYNAAHNYSLILSTTKGGNVLLSQDGLDITQDVIVGLNSRYTAKPE</sequence>
<dbReference type="InterPro" id="IPR024930">
    <property type="entry name" value="Skp_dom_sf"/>
</dbReference>
<dbReference type="Gene3D" id="3.30.910.20">
    <property type="entry name" value="Skp domain"/>
    <property type="match status" value="1"/>
</dbReference>
<dbReference type="GO" id="GO:0051082">
    <property type="term" value="F:unfolded protein binding"/>
    <property type="evidence" value="ECO:0007669"/>
    <property type="project" value="InterPro"/>
</dbReference>
<dbReference type="GO" id="GO:0005829">
    <property type="term" value="C:cytosol"/>
    <property type="evidence" value="ECO:0007669"/>
    <property type="project" value="TreeGrafter"/>
</dbReference>
<dbReference type="SMART" id="SM00935">
    <property type="entry name" value="OmpH"/>
    <property type="match status" value="1"/>
</dbReference>
<dbReference type="Pfam" id="PF03938">
    <property type="entry name" value="OmpH"/>
    <property type="match status" value="1"/>
</dbReference>
<evidence type="ECO:0000256" key="2">
    <source>
        <dbReference type="ARBA" id="ARBA00022729"/>
    </source>
</evidence>
<reference evidence="6" key="2">
    <citation type="journal article" date="2020" name="Antonie Van Leeuwenhoek">
        <title>Labilibaculum antarcticum sp. nov., a novel facultative anaerobic, psychrotorelant bacterium isolated from marine sediment of Antarctica.</title>
        <authorList>
            <person name="Watanabe M."/>
            <person name="Kojima H."/>
            <person name="Fukui M."/>
        </authorList>
    </citation>
    <scope>NUCLEOTIDE SEQUENCE [LARGE SCALE GENOMIC DNA]</scope>
    <source>
        <strain evidence="6">SPP2</strain>
    </source>
</reference>
<evidence type="ECO:0000256" key="4">
    <source>
        <dbReference type="SAM" id="Phobius"/>
    </source>
</evidence>
<dbReference type="RefSeq" id="WP_096428345.1">
    <property type="nucleotide sequence ID" value="NZ_AP018042.1"/>
</dbReference>
<keyword evidence="6" id="KW-1185">Reference proteome</keyword>
<dbReference type="OrthoDB" id="1493259at2"/>
<keyword evidence="3" id="KW-0175">Coiled coil</keyword>
<dbReference type="Proteomes" id="UP000218267">
    <property type="component" value="Chromosome"/>
</dbReference>
<evidence type="ECO:0000256" key="3">
    <source>
        <dbReference type="SAM" id="Coils"/>
    </source>
</evidence>
<dbReference type="SUPFAM" id="SSF111384">
    <property type="entry name" value="OmpH-like"/>
    <property type="match status" value="1"/>
</dbReference>
<dbReference type="KEGG" id="mbas:ALGA_1056"/>